<dbReference type="OrthoDB" id="574237at2"/>
<gene>
    <name evidence="2" type="ORF">EV699_106116</name>
</gene>
<accession>A0A4R2LR10</accession>
<evidence type="ECO:0000313" key="3">
    <source>
        <dbReference type="Proteomes" id="UP000295765"/>
    </source>
</evidence>
<feature type="signal peptide" evidence="1">
    <location>
        <begin position="1"/>
        <end position="25"/>
    </location>
</feature>
<comment type="caution">
    <text evidence="2">The sequence shown here is derived from an EMBL/GenBank/DDBJ whole genome shotgun (WGS) entry which is preliminary data.</text>
</comment>
<protein>
    <submittedName>
        <fullName evidence="2">Uncharacterized protein</fullName>
    </submittedName>
</protein>
<dbReference type="Proteomes" id="UP000295765">
    <property type="component" value="Unassembled WGS sequence"/>
</dbReference>
<dbReference type="AlphaFoldDB" id="A0A4R2LR10"/>
<keyword evidence="3" id="KW-1185">Reference proteome</keyword>
<dbReference type="EMBL" id="SLWY01000006">
    <property type="protein sequence ID" value="TCO82021.1"/>
    <property type="molecule type" value="Genomic_DNA"/>
</dbReference>
<organism evidence="2 3">
    <name type="scientific">Plasticicumulans lactativorans</name>
    <dbReference type="NCBI Taxonomy" id="1133106"/>
    <lineage>
        <taxon>Bacteria</taxon>
        <taxon>Pseudomonadati</taxon>
        <taxon>Pseudomonadota</taxon>
        <taxon>Gammaproteobacteria</taxon>
        <taxon>Candidatus Competibacteraceae</taxon>
        <taxon>Plasticicumulans</taxon>
    </lineage>
</organism>
<sequence>MSAHGWRTGLAGLALAALCAAPALAASDAAVQAPTLRVDDTWVYRLTEDGQATPLMQRVTGVDADGYRLESQEIDFGGFQRTRLDRQLNLVEREVGAHRLVSFTPFYPYFQFPLEPGAEWSGEVQIRHNWEAGFLLDRSLRFRVVGWEEVHVPAGILHALRIEGEGRNGGRIGERELHGRVHERLWYAPAVRNVVRREFDEPAATGGRHKQTWELLEYHLQP</sequence>
<keyword evidence="1" id="KW-0732">Signal</keyword>
<reference evidence="2 3" key="1">
    <citation type="submission" date="2019-03" db="EMBL/GenBank/DDBJ databases">
        <title>Genomic Encyclopedia of Type Strains, Phase IV (KMG-IV): sequencing the most valuable type-strain genomes for metagenomic binning, comparative biology and taxonomic classification.</title>
        <authorList>
            <person name="Goeker M."/>
        </authorList>
    </citation>
    <scope>NUCLEOTIDE SEQUENCE [LARGE SCALE GENOMIC DNA]</scope>
    <source>
        <strain evidence="2 3">DSM 25287</strain>
    </source>
</reference>
<dbReference type="RefSeq" id="WP_132540257.1">
    <property type="nucleotide sequence ID" value="NZ_SLWY01000006.1"/>
</dbReference>
<evidence type="ECO:0000313" key="2">
    <source>
        <dbReference type="EMBL" id="TCO82021.1"/>
    </source>
</evidence>
<evidence type="ECO:0000256" key="1">
    <source>
        <dbReference type="SAM" id="SignalP"/>
    </source>
</evidence>
<name>A0A4R2LR10_9GAMM</name>
<proteinExistence type="predicted"/>
<feature type="chain" id="PRO_5020237179" evidence="1">
    <location>
        <begin position="26"/>
        <end position="222"/>
    </location>
</feature>